<name>F7XLD0_METZD</name>
<dbReference type="Gene3D" id="2.60.40.4190">
    <property type="match status" value="1"/>
</dbReference>
<dbReference type="NCBIfam" id="TIGR01567">
    <property type="entry name" value="S_layer_rel_Mac"/>
    <property type="match status" value="1"/>
</dbReference>
<sequence length="376" mass="42705" precursor="true">MKIKCNIKIIIFTVVLLIFVSSCYAEYNGQIKSSDEMPIEWNSSECWTVLNLEQNKEILKIQNLNGDGDKNITEDNLTYEVRLYEVNFTAPGADIYYIIPWFGKEYVAIEDNPGKMSSIIFQQKENDKKRLTENQLWDLDNGYSLKFQSSPDGSTAFVTLYRNESELISGVANYANNMTFIGKENIAGIDGAIFFVTHIDSVFGSVNDRTAIIKHTWLLDICNVTEIEEGNAFGSLKVQNISGNSINLSNFEEINLIANDKKYFTDDWYFETFSSGNSWLIRPGKDNTEEESADNNESKSIEDLNISLMDDLDESEANFSTTFKEFTDENLNNSNLETNGKDVYVEEIQNVASLPGFTSIVSIFALISITFMRKRQ</sequence>
<keyword evidence="2" id="KW-0812">Transmembrane</keyword>
<dbReference type="OrthoDB" id="147266at2157"/>
<evidence type="ECO:0000256" key="2">
    <source>
        <dbReference type="SAM" id="Phobius"/>
    </source>
</evidence>
<keyword evidence="2" id="KW-1133">Transmembrane helix</keyword>
<dbReference type="Gene3D" id="2.60.98.40">
    <property type="match status" value="1"/>
</dbReference>
<accession>F7XLD0</accession>
<evidence type="ECO:0000313" key="5">
    <source>
        <dbReference type="Proteomes" id="UP000006622"/>
    </source>
</evidence>
<dbReference type="KEGG" id="mzh:Mzhil_0927"/>
<dbReference type="InterPro" id="IPR006457">
    <property type="entry name" value="S_layer-rel_Mac"/>
</dbReference>
<dbReference type="GeneID" id="10822549"/>
<feature type="region of interest" description="Disordered" evidence="1">
    <location>
        <begin position="281"/>
        <end position="300"/>
    </location>
</feature>
<dbReference type="EMBL" id="CP002101">
    <property type="protein sequence ID" value="AEH60789.1"/>
    <property type="molecule type" value="Genomic_DNA"/>
</dbReference>
<dbReference type="HOGENOM" id="CLU_050176_0_0_2"/>
<dbReference type="PROSITE" id="PS51257">
    <property type="entry name" value="PROKAR_LIPOPROTEIN"/>
    <property type="match status" value="1"/>
</dbReference>
<evidence type="ECO:0000259" key="3">
    <source>
        <dbReference type="Pfam" id="PF07752"/>
    </source>
</evidence>
<dbReference type="Pfam" id="PF07752">
    <property type="entry name" value="S-layer"/>
    <property type="match status" value="1"/>
</dbReference>
<feature type="transmembrane region" description="Helical" evidence="2">
    <location>
        <begin position="351"/>
        <end position="372"/>
    </location>
</feature>
<dbReference type="AlphaFoldDB" id="F7XLD0"/>
<proteinExistence type="predicted"/>
<keyword evidence="5" id="KW-1185">Reference proteome</keyword>
<organism evidence="4 5">
    <name type="scientific">Methanosalsum zhilinae (strain DSM 4017 / NBRC 107636 / OCM 62 / WeN5)</name>
    <name type="common">Methanohalophilus zhilinae</name>
    <dbReference type="NCBI Taxonomy" id="679901"/>
    <lineage>
        <taxon>Archaea</taxon>
        <taxon>Methanobacteriati</taxon>
        <taxon>Methanobacteriota</taxon>
        <taxon>Stenosarchaea group</taxon>
        <taxon>Methanomicrobia</taxon>
        <taxon>Methanosarcinales</taxon>
        <taxon>Methanosarcinaceae</taxon>
        <taxon>Methanosalsum</taxon>
    </lineage>
</organism>
<reference evidence="4" key="1">
    <citation type="submission" date="2010-07" db="EMBL/GenBank/DDBJ databases">
        <title>The complete genome of Methanosalsum zhilinae DSM 4017.</title>
        <authorList>
            <consortium name="US DOE Joint Genome Institute (JGI-PGF)"/>
            <person name="Lucas S."/>
            <person name="Copeland A."/>
            <person name="Lapidus A."/>
            <person name="Glavina del Rio T."/>
            <person name="Dalin E."/>
            <person name="Tice H."/>
            <person name="Bruce D."/>
            <person name="Goodwin L."/>
            <person name="Pitluck S."/>
            <person name="Kyrpides N."/>
            <person name="Mavromatis K."/>
            <person name="Ovchinnikova G."/>
            <person name="Daligault H."/>
            <person name="Detter J.C."/>
            <person name="Han C."/>
            <person name="Tapia R."/>
            <person name="Larimer F."/>
            <person name="Land M."/>
            <person name="Hauser L."/>
            <person name="Markowitz V."/>
            <person name="Cheng J.-F."/>
            <person name="Hugenholtz P."/>
            <person name="Woyke T."/>
            <person name="Wu D."/>
            <person name="Spring S."/>
            <person name="Schueler E."/>
            <person name="Brambilla E."/>
            <person name="Klenk H.-P."/>
            <person name="Eisen J.A."/>
        </authorList>
    </citation>
    <scope>NUCLEOTIDE SEQUENCE</scope>
    <source>
        <strain evidence="4">DSM 4017</strain>
    </source>
</reference>
<dbReference type="Proteomes" id="UP000006622">
    <property type="component" value="Chromosome"/>
</dbReference>
<protein>
    <submittedName>
        <fullName evidence="4">S-layer-related duplication domain protein</fullName>
    </submittedName>
</protein>
<feature type="domain" description="S-layer family duplication" evidence="3">
    <location>
        <begin position="47"/>
        <end position="272"/>
    </location>
</feature>
<evidence type="ECO:0000256" key="1">
    <source>
        <dbReference type="SAM" id="MobiDB-lite"/>
    </source>
</evidence>
<gene>
    <name evidence="4" type="ordered locus">Mzhil_0927</name>
</gene>
<dbReference type="RefSeq" id="WP_013898228.1">
    <property type="nucleotide sequence ID" value="NC_015676.1"/>
</dbReference>
<evidence type="ECO:0000313" key="4">
    <source>
        <dbReference type="EMBL" id="AEH60789.1"/>
    </source>
</evidence>
<keyword evidence="2" id="KW-0472">Membrane</keyword>